<organism evidence="1 2">
    <name type="scientific">Cylindrotheca closterium</name>
    <dbReference type="NCBI Taxonomy" id="2856"/>
    <lineage>
        <taxon>Eukaryota</taxon>
        <taxon>Sar</taxon>
        <taxon>Stramenopiles</taxon>
        <taxon>Ochrophyta</taxon>
        <taxon>Bacillariophyta</taxon>
        <taxon>Bacillariophyceae</taxon>
        <taxon>Bacillariophycidae</taxon>
        <taxon>Bacillariales</taxon>
        <taxon>Bacillariaceae</taxon>
        <taxon>Cylindrotheca</taxon>
    </lineage>
</organism>
<dbReference type="AlphaFoldDB" id="A0AAD2PW27"/>
<reference evidence="1" key="1">
    <citation type="submission" date="2023-08" db="EMBL/GenBank/DDBJ databases">
        <authorList>
            <person name="Audoor S."/>
            <person name="Bilcke G."/>
        </authorList>
    </citation>
    <scope>NUCLEOTIDE SEQUENCE</scope>
</reference>
<name>A0AAD2PW27_9STRA</name>
<dbReference type="Proteomes" id="UP001295423">
    <property type="component" value="Unassembled WGS sequence"/>
</dbReference>
<evidence type="ECO:0008006" key="3">
    <source>
        <dbReference type="Google" id="ProtNLM"/>
    </source>
</evidence>
<dbReference type="EMBL" id="CAKOGP040001980">
    <property type="protein sequence ID" value="CAJ1959089.1"/>
    <property type="molecule type" value="Genomic_DNA"/>
</dbReference>
<protein>
    <recommendedName>
        <fullName evidence="3">Band 7 domain-containing protein</fullName>
    </recommendedName>
</protein>
<keyword evidence="2" id="KW-1185">Reference proteome</keyword>
<accession>A0AAD2PW27</accession>
<proteinExistence type="predicted"/>
<sequence>MPDNKNKLIAVGCVCACLLLVILLPLSFSYVEYYEYGLVQRKSTGAVDTEEVYTSGRYVIGPDKHFIKYQADAHLESLDSLGVFSKSTSNESIGLEFRLDVDFTYFLIEDEIGDVHREQASKYPSVISSRAQEAIKNSAADGVTFTEFFRERKTVEALFRRAIQERWDSPPNLHARLDQFHLGRIRIPESVATKQLEARVQNERNDREQFFQRAQVERALTEVEVNQINLEAVKELRTAEAQASLIRQKAISESQLIREQAGINGTKRLLEAVGITTQEHKTAYTYIKSLRDRSSMDLSVSYLAPDSVLRTAPLAA</sequence>
<comment type="caution">
    <text evidence="1">The sequence shown here is derived from an EMBL/GenBank/DDBJ whole genome shotgun (WGS) entry which is preliminary data.</text>
</comment>
<evidence type="ECO:0000313" key="1">
    <source>
        <dbReference type="EMBL" id="CAJ1959089.1"/>
    </source>
</evidence>
<gene>
    <name evidence="1" type="ORF">CYCCA115_LOCUS17513</name>
</gene>
<evidence type="ECO:0000313" key="2">
    <source>
        <dbReference type="Proteomes" id="UP001295423"/>
    </source>
</evidence>